<dbReference type="EMBL" id="CP099534">
    <property type="protein sequence ID" value="UYK87709.1"/>
    <property type="molecule type" value="Genomic_DNA"/>
</dbReference>
<evidence type="ECO:0000313" key="2">
    <source>
        <dbReference type="Proteomes" id="UP001164392"/>
    </source>
</evidence>
<organism evidence="1 2">
    <name type="scientific">Xanthomonas sacchari</name>
    <dbReference type="NCBI Taxonomy" id="56458"/>
    <lineage>
        <taxon>Bacteria</taxon>
        <taxon>Pseudomonadati</taxon>
        <taxon>Pseudomonadota</taxon>
        <taxon>Gammaproteobacteria</taxon>
        <taxon>Lysobacterales</taxon>
        <taxon>Lysobacteraceae</taxon>
        <taxon>Xanthomonas</taxon>
    </lineage>
</organism>
<sequence length="149" mass="15680">MEVGEGSRARRGVSATCVQVVSRWRDAAPPGDAARMHRARRERRTTQKSLRTFAHLHLCDAGTACGREIFFQLADRLACIAAVPADASPLPARNAIEAVCRYRKHGNFPAFFACAVFLAASASAIGGVGKAASAACGVGGARAIEKKIA</sequence>
<name>A0AA46SP76_9XANT</name>
<protein>
    <submittedName>
        <fullName evidence="1">Uncharacterized protein</fullName>
    </submittedName>
</protein>
<evidence type="ECO:0000313" key="1">
    <source>
        <dbReference type="EMBL" id="UYK87709.1"/>
    </source>
</evidence>
<reference evidence="1" key="1">
    <citation type="submission" date="2022-06" db="EMBL/GenBank/DDBJ databases">
        <title>Dynamics of rice microbiomes reveals core vertical transmitted seed endophytes.</title>
        <authorList>
            <person name="Liao K."/>
            <person name="Zhang X."/>
        </authorList>
    </citation>
    <scope>NUCLEOTIDE SEQUENCE</scope>
    <source>
        <strain evidence="1">JR3-14</strain>
    </source>
</reference>
<proteinExistence type="predicted"/>
<dbReference type="RefSeq" id="WP_152237215.1">
    <property type="nucleotide sequence ID" value="NZ_CP099534.1"/>
</dbReference>
<dbReference type="Proteomes" id="UP001164392">
    <property type="component" value="Chromosome"/>
</dbReference>
<dbReference type="AlphaFoldDB" id="A0AA46SP76"/>
<accession>A0AA46SP76</accession>
<gene>
    <name evidence="1" type="ORF">NG824_14595</name>
</gene>